<organism evidence="8 9">
    <name type="scientific">Crepidotus variabilis</name>
    <dbReference type="NCBI Taxonomy" id="179855"/>
    <lineage>
        <taxon>Eukaryota</taxon>
        <taxon>Fungi</taxon>
        <taxon>Dikarya</taxon>
        <taxon>Basidiomycota</taxon>
        <taxon>Agaricomycotina</taxon>
        <taxon>Agaricomycetes</taxon>
        <taxon>Agaricomycetidae</taxon>
        <taxon>Agaricales</taxon>
        <taxon>Agaricineae</taxon>
        <taxon>Crepidotaceae</taxon>
        <taxon>Crepidotus</taxon>
    </lineage>
</organism>
<reference evidence="8" key="1">
    <citation type="submission" date="2020-11" db="EMBL/GenBank/DDBJ databases">
        <authorList>
            <consortium name="DOE Joint Genome Institute"/>
            <person name="Ahrendt S."/>
            <person name="Riley R."/>
            <person name="Andreopoulos W."/>
            <person name="Labutti K."/>
            <person name="Pangilinan J."/>
            <person name="Ruiz-Duenas F.J."/>
            <person name="Barrasa J.M."/>
            <person name="Sanchez-Garcia M."/>
            <person name="Camarero S."/>
            <person name="Miyauchi S."/>
            <person name="Serrano A."/>
            <person name="Linde D."/>
            <person name="Babiker R."/>
            <person name="Drula E."/>
            <person name="Ayuso-Fernandez I."/>
            <person name="Pacheco R."/>
            <person name="Padilla G."/>
            <person name="Ferreira P."/>
            <person name="Barriuso J."/>
            <person name="Kellner H."/>
            <person name="Castanera R."/>
            <person name="Alfaro M."/>
            <person name="Ramirez L."/>
            <person name="Pisabarro A.G."/>
            <person name="Kuo A."/>
            <person name="Tritt A."/>
            <person name="Lipzen A."/>
            <person name="He G."/>
            <person name="Yan M."/>
            <person name="Ng V."/>
            <person name="Cullen D."/>
            <person name="Martin F."/>
            <person name="Rosso M.-N."/>
            <person name="Henrissat B."/>
            <person name="Hibbett D."/>
            <person name="Martinez A.T."/>
            <person name="Grigoriev I.V."/>
        </authorList>
    </citation>
    <scope>NUCLEOTIDE SEQUENCE</scope>
    <source>
        <strain evidence="8">CBS 506.95</strain>
    </source>
</reference>
<comment type="subcellular location">
    <subcellularLocation>
        <location evidence="1 6">Secreted</location>
        <location evidence="1 6">Cell wall</location>
    </subcellularLocation>
</comment>
<comment type="similarity">
    <text evidence="2 6">Belongs to the fungal hydrophobin family.</text>
</comment>
<keyword evidence="7" id="KW-1133">Transmembrane helix</keyword>
<protein>
    <recommendedName>
        <fullName evidence="6">Hydrophobin</fullName>
    </recommendedName>
</protein>
<dbReference type="GO" id="GO:0005199">
    <property type="term" value="F:structural constituent of cell wall"/>
    <property type="evidence" value="ECO:0007669"/>
    <property type="project" value="InterPro"/>
</dbReference>
<name>A0A9P6EGX7_9AGAR</name>
<evidence type="ECO:0000256" key="7">
    <source>
        <dbReference type="SAM" id="Phobius"/>
    </source>
</evidence>
<evidence type="ECO:0000256" key="1">
    <source>
        <dbReference type="ARBA" id="ARBA00004191"/>
    </source>
</evidence>
<comment type="caution">
    <text evidence="8">The sequence shown here is derived from an EMBL/GenBank/DDBJ whole genome shotgun (WGS) entry which is preliminary data.</text>
</comment>
<keyword evidence="7" id="KW-0812">Transmembrane</keyword>
<keyword evidence="5 6" id="KW-1015">Disulfide bond</keyword>
<evidence type="ECO:0000313" key="8">
    <source>
        <dbReference type="EMBL" id="KAF9528891.1"/>
    </source>
</evidence>
<sequence>MSLRIAFRISPVIVTAILLSIVFISAWKTARQPSRRIITAASGSLLYNLDHPPQCKERNLLCCQGIDNPRRPLVKDLLSIMNVTVSGPAPTGNPSLSGLVGVQCNSANMFGMTVNGQCGGRVVCCDDLFNNGKIAMGCDVVDVGI</sequence>
<keyword evidence="9" id="KW-1185">Reference proteome</keyword>
<dbReference type="Pfam" id="PF01185">
    <property type="entry name" value="Hydrophobin"/>
    <property type="match status" value="1"/>
</dbReference>
<evidence type="ECO:0000256" key="3">
    <source>
        <dbReference type="ARBA" id="ARBA00022512"/>
    </source>
</evidence>
<evidence type="ECO:0000256" key="4">
    <source>
        <dbReference type="ARBA" id="ARBA00022525"/>
    </source>
</evidence>
<evidence type="ECO:0000256" key="6">
    <source>
        <dbReference type="RuleBase" id="RU365009"/>
    </source>
</evidence>
<dbReference type="InterPro" id="IPR001338">
    <property type="entry name" value="Class_I_Hydrophobin"/>
</dbReference>
<proteinExistence type="inferred from homology"/>
<evidence type="ECO:0000313" key="9">
    <source>
        <dbReference type="Proteomes" id="UP000807306"/>
    </source>
</evidence>
<feature type="transmembrane region" description="Helical" evidence="7">
    <location>
        <begin position="6"/>
        <end position="27"/>
    </location>
</feature>
<dbReference type="EMBL" id="MU157849">
    <property type="protein sequence ID" value="KAF9528891.1"/>
    <property type="molecule type" value="Genomic_DNA"/>
</dbReference>
<dbReference type="AlphaFoldDB" id="A0A9P6EGX7"/>
<keyword evidence="3 6" id="KW-0134">Cell wall</keyword>
<dbReference type="Proteomes" id="UP000807306">
    <property type="component" value="Unassembled WGS sequence"/>
</dbReference>
<keyword evidence="4 6" id="KW-0964">Secreted</keyword>
<evidence type="ECO:0000256" key="5">
    <source>
        <dbReference type="ARBA" id="ARBA00023157"/>
    </source>
</evidence>
<dbReference type="GO" id="GO:0009277">
    <property type="term" value="C:fungal-type cell wall"/>
    <property type="evidence" value="ECO:0007669"/>
    <property type="project" value="InterPro"/>
</dbReference>
<evidence type="ECO:0000256" key="2">
    <source>
        <dbReference type="ARBA" id="ARBA00010446"/>
    </source>
</evidence>
<accession>A0A9P6EGX7</accession>
<dbReference type="CDD" id="cd23507">
    <property type="entry name" value="hydrophobin_I"/>
    <property type="match status" value="1"/>
</dbReference>
<keyword evidence="6" id="KW-0732">Signal</keyword>
<gene>
    <name evidence="8" type="ORF">CPB83DRAFT_853384</name>
</gene>
<keyword evidence="7" id="KW-0472">Membrane</keyword>